<reference evidence="5" key="1">
    <citation type="journal article" date="2019" name="Int. J. Syst. Evol. Microbiol.">
        <title>The Global Catalogue of Microorganisms (GCM) 10K type strain sequencing project: providing services to taxonomists for standard genome sequencing and annotation.</title>
        <authorList>
            <consortium name="The Broad Institute Genomics Platform"/>
            <consortium name="The Broad Institute Genome Sequencing Center for Infectious Disease"/>
            <person name="Wu L."/>
            <person name="Ma J."/>
        </authorList>
    </citation>
    <scope>NUCLEOTIDE SEQUENCE [LARGE SCALE GENOMIC DNA]</scope>
    <source>
        <strain evidence="5">JCM 17986</strain>
    </source>
</reference>
<sequence>MTGLGPGGILDPAPGSDDTAEYAPVRSRRSAVRTRTFAIAGVAAVLALGVGGAVVFAPDGGGGKTQNQSQSTKAKAPVVRGDLTVSEELGGVLGFAGTGTIYAQQPESGGGIPPGAGDGGGASAPPGGGTASSPPPSRTPDTKQPGTGRPDDGLSGPRIFTELPKVGDVVRQGATVYRVNGRPVPLFVGDAPLWRALGKGVANGSDVRILERNLVALGYGKDLQVDDKFTDATAAAVQRWQKALGVPQTGRVDPSAVVVQPGAVRVTALKASVGAPAQGEVAAVSGTNRQVTVPLPVDKQALARKGAKVSVRLPDGRTTPGTVAEIGTVATKNEGDGGGAPPGGGGGKPVIQVTVTLDKPDEAGALDGAPVNVGFTSQSRTNVLSVPVNALVALAEGGYAVEVVEPSSGTSRLVGVTPGLFANGRVEVSGNGLAEGQNVRVPS</sequence>
<dbReference type="InterPro" id="IPR036366">
    <property type="entry name" value="PGBDSf"/>
</dbReference>
<dbReference type="EMBL" id="BAABHS010000012">
    <property type="protein sequence ID" value="GAA4968365.1"/>
    <property type="molecule type" value="Genomic_DNA"/>
</dbReference>
<feature type="region of interest" description="Disordered" evidence="1">
    <location>
        <begin position="104"/>
        <end position="160"/>
    </location>
</feature>
<feature type="domain" description="Peptidoglycan binding-like" evidence="3">
    <location>
        <begin position="203"/>
        <end position="255"/>
    </location>
</feature>
<dbReference type="Gene3D" id="2.40.420.20">
    <property type="match status" value="1"/>
</dbReference>
<keyword evidence="5" id="KW-1185">Reference proteome</keyword>
<protein>
    <recommendedName>
        <fullName evidence="3">Peptidoglycan binding-like domain-containing protein</fullName>
    </recommendedName>
</protein>
<comment type="caution">
    <text evidence="4">The sequence shown here is derived from an EMBL/GenBank/DDBJ whole genome shotgun (WGS) entry which is preliminary data.</text>
</comment>
<gene>
    <name evidence="4" type="ORF">GCM10023205_36870</name>
</gene>
<accession>A0ABP9HDP0</accession>
<dbReference type="Pfam" id="PF01471">
    <property type="entry name" value="PG_binding_1"/>
    <property type="match status" value="1"/>
</dbReference>
<feature type="transmembrane region" description="Helical" evidence="2">
    <location>
        <begin position="36"/>
        <end position="57"/>
    </location>
</feature>
<dbReference type="RefSeq" id="WP_345676618.1">
    <property type="nucleotide sequence ID" value="NZ_BAABHS010000012.1"/>
</dbReference>
<proteinExistence type="predicted"/>
<keyword evidence="2" id="KW-0812">Transmembrane</keyword>
<dbReference type="Proteomes" id="UP001500466">
    <property type="component" value="Unassembled WGS sequence"/>
</dbReference>
<feature type="compositionally biased region" description="Gly residues" evidence="1">
    <location>
        <begin position="108"/>
        <end position="130"/>
    </location>
</feature>
<evidence type="ECO:0000313" key="5">
    <source>
        <dbReference type="Proteomes" id="UP001500466"/>
    </source>
</evidence>
<dbReference type="Gene3D" id="1.10.101.10">
    <property type="entry name" value="PGBD-like superfamily/PGBD"/>
    <property type="match status" value="1"/>
</dbReference>
<organism evidence="4 5">
    <name type="scientific">Yinghuangia aomiensis</name>
    <dbReference type="NCBI Taxonomy" id="676205"/>
    <lineage>
        <taxon>Bacteria</taxon>
        <taxon>Bacillati</taxon>
        <taxon>Actinomycetota</taxon>
        <taxon>Actinomycetes</taxon>
        <taxon>Kitasatosporales</taxon>
        <taxon>Streptomycetaceae</taxon>
        <taxon>Yinghuangia</taxon>
    </lineage>
</organism>
<evidence type="ECO:0000313" key="4">
    <source>
        <dbReference type="EMBL" id="GAA4968365.1"/>
    </source>
</evidence>
<keyword evidence="2" id="KW-0472">Membrane</keyword>
<feature type="region of interest" description="Disordered" evidence="1">
    <location>
        <begin position="1"/>
        <end position="22"/>
    </location>
</feature>
<dbReference type="InterPro" id="IPR002477">
    <property type="entry name" value="Peptidoglycan-bd-like"/>
</dbReference>
<evidence type="ECO:0000256" key="2">
    <source>
        <dbReference type="SAM" id="Phobius"/>
    </source>
</evidence>
<dbReference type="SUPFAM" id="SSF47090">
    <property type="entry name" value="PGBD-like"/>
    <property type="match status" value="1"/>
</dbReference>
<dbReference type="InterPro" id="IPR036365">
    <property type="entry name" value="PGBD-like_sf"/>
</dbReference>
<name>A0ABP9HDP0_9ACTN</name>
<evidence type="ECO:0000256" key="1">
    <source>
        <dbReference type="SAM" id="MobiDB-lite"/>
    </source>
</evidence>
<keyword evidence="2" id="KW-1133">Transmembrane helix</keyword>
<evidence type="ECO:0000259" key="3">
    <source>
        <dbReference type="Pfam" id="PF01471"/>
    </source>
</evidence>